<dbReference type="SUPFAM" id="SSF55729">
    <property type="entry name" value="Acyl-CoA N-acyltransferases (Nat)"/>
    <property type="match status" value="1"/>
</dbReference>
<evidence type="ECO:0000259" key="1">
    <source>
        <dbReference type="PROSITE" id="PS51186"/>
    </source>
</evidence>
<comment type="caution">
    <text evidence="2">The sequence shown here is derived from an EMBL/GenBank/DDBJ whole genome shotgun (WGS) entry which is preliminary data.</text>
</comment>
<dbReference type="InterPro" id="IPR016181">
    <property type="entry name" value="Acyl_CoA_acyltransferase"/>
</dbReference>
<reference evidence="2 3" key="1">
    <citation type="submission" date="2016-06" db="EMBL/GenBank/DDBJ databases">
        <title>Domibacillus iocasae genome sequencing.</title>
        <authorList>
            <person name="Verma A."/>
            <person name="Pal Y."/>
            <person name="Ojha A.K."/>
            <person name="Krishnamurthi S."/>
        </authorList>
    </citation>
    <scope>NUCLEOTIDE SEQUENCE [LARGE SCALE GENOMIC DNA]</scope>
    <source>
        <strain evidence="2 3">DSM 29979</strain>
    </source>
</reference>
<dbReference type="AlphaFoldDB" id="A0A1E7DPK0"/>
<protein>
    <recommendedName>
        <fullName evidence="1">N-acetyltransferase domain-containing protein</fullName>
    </recommendedName>
</protein>
<evidence type="ECO:0000313" key="2">
    <source>
        <dbReference type="EMBL" id="OES44984.1"/>
    </source>
</evidence>
<evidence type="ECO:0000313" key="3">
    <source>
        <dbReference type="Proteomes" id="UP000095658"/>
    </source>
</evidence>
<dbReference type="RefSeq" id="WP_069938606.1">
    <property type="nucleotide sequence ID" value="NZ_MAMP01000021.1"/>
</dbReference>
<proteinExistence type="predicted"/>
<accession>A0A1E7DPK0</accession>
<dbReference type="GO" id="GO:0016747">
    <property type="term" value="F:acyltransferase activity, transferring groups other than amino-acyl groups"/>
    <property type="evidence" value="ECO:0007669"/>
    <property type="project" value="InterPro"/>
</dbReference>
<dbReference type="STRING" id="1714016.BA724_06890"/>
<dbReference type="CDD" id="cd04301">
    <property type="entry name" value="NAT_SF"/>
    <property type="match status" value="1"/>
</dbReference>
<feature type="domain" description="N-acetyltransferase" evidence="1">
    <location>
        <begin position="7"/>
        <end position="165"/>
    </location>
</feature>
<keyword evidence="3" id="KW-1185">Reference proteome</keyword>
<dbReference type="Gene3D" id="3.40.630.30">
    <property type="match status" value="1"/>
</dbReference>
<dbReference type="PROSITE" id="PS51186">
    <property type="entry name" value="GNAT"/>
    <property type="match status" value="1"/>
</dbReference>
<organism evidence="2 3">
    <name type="scientific">Domibacillus iocasae</name>
    <dbReference type="NCBI Taxonomy" id="1714016"/>
    <lineage>
        <taxon>Bacteria</taxon>
        <taxon>Bacillati</taxon>
        <taxon>Bacillota</taxon>
        <taxon>Bacilli</taxon>
        <taxon>Bacillales</taxon>
        <taxon>Bacillaceae</taxon>
        <taxon>Domibacillus</taxon>
    </lineage>
</organism>
<sequence length="258" mass="29823">MVENGVISIIPVRPSDVELVSKWTEEWIVAGNSSAYSLTIFSSPGYTNFLTYQQSIPWPYNPTRLLGAYDEDALLGFIEIRIMSDRLFINNFCVQKEARGRRVGEMLLQQTELLARSMNKKAVSLDCFLWNERAMDKYLKAGFHQVAHAHWFTSENQYRSEKDPALFLVEGYPNAEANQKEFGFSQFQIRTENGIFSVNRLKENYFRVTANEQNLNYFNILSRLDQNRSLFIISPDSEPEAGSLWKKVSSSVRMEKLI</sequence>
<gene>
    <name evidence="2" type="ORF">BA724_06890</name>
</gene>
<dbReference type="Proteomes" id="UP000095658">
    <property type="component" value="Unassembled WGS sequence"/>
</dbReference>
<dbReference type="Pfam" id="PF00583">
    <property type="entry name" value="Acetyltransf_1"/>
    <property type="match status" value="1"/>
</dbReference>
<dbReference type="InterPro" id="IPR000182">
    <property type="entry name" value="GNAT_dom"/>
</dbReference>
<name>A0A1E7DPK0_9BACI</name>
<dbReference type="EMBL" id="MAMP01000021">
    <property type="protein sequence ID" value="OES44984.1"/>
    <property type="molecule type" value="Genomic_DNA"/>
</dbReference>